<sequence length="64" mass="7230">FKNKPNPLKSRRRCFAIQGSCVPSSSSRLVISFSHSVHFITSRDYQANETISKHAQGLGFRSDF</sequence>
<feature type="non-terminal residue" evidence="1">
    <location>
        <position position="1"/>
    </location>
</feature>
<reference evidence="1" key="1">
    <citation type="submission" date="2015-12" db="EMBL/GenBank/DDBJ databases">
        <title>Gene expression during late stages of embryo sac development: a critical building block for successful pollen-pistil interactions.</title>
        <authorList>
            <person name="Liu Y."/>
            <person name="Joly V."/>
            <person name="Sabar M."/>
            <person name="Matton D.P."/>
        </authorList>
    </citation>
    <scope>NUCLEOTIDE SEQUENCE</scope>
</reference>
<name>A0A0V0GF04_SOLCH</name>
<protein>
    <submittedName>
        <fullName evidence="1">Putative ovule protein</fullName>
    </submittedName>
</protein>
<evidence type="ECO:0000313" key="1">
    <source>
        <dbReference type="EMBL" id="JAP06568.1"/>
    </source>
</evidence>
<organism evidence="1">
    <name type="scientific">Solanum chacoense</name>
    <name type="common">Chaco potato</name>
    <dbReference type="NCBI Taxonomy" id="4108"/>
    <lineage>
        <taxon>Eukaryota</taxon>
        <taxon>Viridiplantae</taxon>
        <taxon>Streptophyta</taxon>
        <taxon>Embryophyta</taxon>
        <taxon>Tracheophyta</taxon>
        <taxon>Spermatophyta</taxon>
        <taxon>Magnoliopsida</taxon>
        <taxon>eudicotyledons</taxon>
        <taxon>Gunneridae</taxon>
        <taxon>Pentapetalae</taxon>
        <taxon>asterids</taxon>
        <taxon>lamiids</taxon>
        <taxon>Solanales</taxon>
        <taxon>Solanaceae</taxon>
        <taxon>Solanoideae</taxon>
        <taxon>Solaneae</taxon>
        <taxon>Solanum</taxon>
    </lineage>
</organism>
<dbReference type="EMBL" id="GEDG01040890">
    <property type="protein sequence ID" value="JAP06568.1"/>
    <property type="molecule type" value="Transcribed_RNA"/>
</dbReference>
<proteinExistence type="predicted"/>
<accession>A0A0V0GF04</accession>
<dbReference type="AlphaFoldDB" id="A0A0V0GF04"/>